<proteinExistence type="predicted"/>
<dbReference type="InParanoid" id="B7QBW4"/>
<evidence type="ECO:0000313" key="1">
    <source>
        <dbReference type="EMBL" id="EEC16336.1"/>
    </source>
</evidence>
<dbReference type="EnsemblMetazoa" id="ISCW012545-RA">
    <property type="protein sequence ID" value="ISCW012545-PA"/>
    <property type="gene ID" value="ISCW012545"/>
</dbReference>
<dbReference type="EMBL" id="DS903676">
    <property type="protein sequence ID" value="EEC16336.1"/>
    <property type="molecule type" value="Genomic_DNA"/>
</dbReference>
<evidence type="ECO:0000313" key="3">
    <source>
        <dbReference type="Proteomes" id="UP000001555"/>
    </source>
</evidence>
<sequence>MPRSSPKERLKRLCKWRYIDDEQAAQCQQCVDEYPLPANFEYEDVSNLRNKCLPRPSRKELLRKTCDWYFRNQNIEKSACEACVEKSRLDENASYDDEAQVRSICMPRKPPRERVKDACPRRFKDSEEIEKCRKCADNFMNDPANNEVQTVDVQQLYRRCLAGNNLKARLLQECQQKMPEPDVANKCKACILRTYQWRVPKHMIREARKRCFIEGFQENES</sequence>
<dbReference type="EMBL" id="ABJB010879828">
    <property type="status" value="NOT_ANNOTATED_CDS"/>
    <property type="molecule type" value="Genomic_DNA"/>
</dbReference>
<dbReference type="VEuPathDB" id="VectorBase:ISCI012545"/>
<dbReference type="Proteomes" id="UP000001555">
    <property type="component" value="Unassembled WGS sequence"/>
</dbReference>
<dbReference type="OrthoDB" id="6475995at2759"/>
<organism>
    <name type="scientific">Ixodes scapularis</name>
    <name type="common">Black-legged tick</name>
    <name type="synonym">Deer tick</name>
    <dbReference type="NCBI Taxonomy" id="6945"/>
    <lineage>
        <taxon>Eukaryota</taxon>
        <taxon>Metazoa</taxon>
        <taxon>Ecdysozoa</taxon>
        <taxon>Arthropoda</taxon>
        <taxon>Chelicerata</taxon>
        <taxon>Arachnida</taxon>
        <taxon>Acari</taxon>
        <taxon>Parasitiformes</taxon>
        <taxon>Ixodida</taxon>
        <taxon>Ixodoidea</taxon>
        <taxon>Ixodidae</taxon>
        <taxon>Ixodinae</taxon>
        <taxon>Ixodes</taxon>
    </lineage>
</organism>
<reference evidence="1 3" key="1">
    <citation type="submission" date="2008-03" db="EMBL/GenBank/DDBJ databases">
        <title>Annotation of Ixodes scapularis.</title>
        <authorList>
            <consortium name="Ixodes scapularis Genome Project Consortium"/>
            <person name="Caler E."/>
            <person name="Hannick L.I."/>
            <person name="Bidwell S."/>
            <person name="Joardar V."/>
            <person name="Thiagarajan M."/>
            <person name="Amedeo P."/>
            <person name="Galinsky K.J."/>
            <person name="Schobel S."/>
            <person name="Inman J."/>
            <person name="Hostetler J."/>
            <person name="Miller J."/>
            <person name="Hammond M."/>
            <person name="Megy K."/>
            <person name="Lawson D."/>
            <person name="Kodira C."/>
            <person name="Sutton G."/>
            <person name="Meyer J."/>
            <person name="Hill C.A."/>
            <person name="Birren B."/>
            <person name="Nene V."/>
            <person name="Collins F."/>
            <person name="Alarcon-Chaidez F."/>
            <person name="Wikel S."/>
            <person name="Strausberg R."/>
        </authorList>
    </citation>
    <scope>NUCLEOTIDE SEQUENCE [LARGE SCALE GENOMIC DNA]</scope>
    <source>
        <strain evidence="3">Wikel</strain>
        <strain evidence="1">Wikel colony</strain>
    </source>
</reference>
<dbReference type="VEuPathDB" id="VectorBase:ISCW012545"/>
<dbReference type="AlphaFoldDB" id="B7QBW4"/>
<protein>
    <submittedName>
        <fullName evidence="1 2">Uncharacterized protein</fullName>
    </submittedName>
</protein>
<evidence type="ECO:0000313" key="2">
    <source>
        <dbReference type="EnsemblMetazoa" id="ISCW012545-PA"/>
    </source>
</evidence>
<dbReference type="VEuPathDB" id="VectorBase:ISCP_010028"/>
<accession>B7QBW4</accession>
<gene>
    <name evidence="2" type="primary">8038920</name>
    <name evidence="1" type="ORF">IscW_ISCW012545</name>
</gene>
<dbReference type="PaxDb" id="6945-B7QBW4"/>
<dbReference type="EMBL" id="ABJB010057422">
    <property type="status" value="NOT_ANNOTATED_CDS"/>
    <property type="molecule type" value="Genomic_DNA"/>
</dbReference>
<dbReference type="HOGENOM" id="CLU_1251889_0_0_1"/>
<keyword evidence="3" id="KW-1185">Reference proteome</keyword>
<name>B7QBW4_IXOSC</name>
<reference evidence="2" key="2">
    <citation type="submission" date="2020-05" db="UniProtKB">
        <authorList>
            <consortium name="EnsemblMetazoa"/>
        </authorList>
    </citation>
    <scope>IDENTIFICATION</scope>
    <source>
        <strain evidence="2">wikel</strain>
    </source>
</reference>